<evidence type="ECO:0000259" key="17">
    <source>
        <dbReference type="Pfam" id="PF17944"/>
    </source>
</evidence>
<evidence type="ECO:0000313" key="18">
    <source>
        <dbReference type="EMBL" id="RCU45459.1"/>
    </source>
</evidence>
<evidence type="ECO:0000256" key="12">
    <source>
        <dbReference type="HAMAP-Rule" id="MF_01417"/>
    </source>
</evidence>
<keyword evidence="9 12" id="KW-0745">Spermidine biosynthesis</keyword>
<name>A0A368N874_9GAMM</name>
<dbReference type="InterPro" id="IPR040634">
    <property type="entry name" value="Arg_decarb_HB"/>
</dbReference>
<evidence type="ECO:0000259" key="16">
    <source>
        <dbReference type="Pfam" id="PF17810"/>
    </source>
</evidence>
<reference evidence="18 19" key="1">
    <citation type="submission" date="2018-07" db="EMBL/GenBank/DDBJ databases">
        <title>Corallincola holothuriorum sp. nov., a new facultative anaerobe isolated from sea cucumber Apostichopus japonicus.</title>
        <authorList>
            <person name="Xia H."/>
        </authorList>
    </citation>
    <scope>NUCLEOTIDE SEQUENCE [LARGE SCALE GENOMIC DNA]</scope>
    <source>
        <strain evidence="18 19">C4</strain>
    </source>
</reference>
<evidence type="ECO:0000256" key="3">
    <source>
        <dbReference type="ARBA" id="ARBA00002257"/>
    </source>
</evidence>
<feature type="domain" description="Arginine decarboxylase helical bundle" evidence="16">
    <location>
        <begin position="367"/>
        <end position="449"/>
    </location>
</feature>
<protein>
    <recommendedName>
        <fullName evidence="12">Biosynthetic arginine decarboxylase</fullName>
        <shortName evidence="12">ADC</shortName>
        <ecNumber evidence="12">4.1.1.19</ecNumber>
    </recommendedName>
</protein>
<keyword evidence="10 12" id="KW-0620">Polyamine biosynthesis</keyword>
<keyword evidence="11 12" id="KW-0456">Lyase</keyword>
<dbReference type="PROSITE" id="PS00878">
    <property type="entry name" value="ODR_DC_2_1"/>
    <property type="match status" value="1"/>
</dbReference>
<comment type="caution">
    <text evidence="18">The sequence shown here is derived from an EMBL/GenBank/DDBJ whole genome shotgun (WGS) entry which is preliminary data.</text>
</comment>
<dbReference type="InterPro" id="IPR022657">
    <property type="entry name" value="De-COase2_CS"/>
</dbReference>
<comment type="cofactor">
    <cofactor evidence="1 12 13">
        <name>pyridoxal 5'-phosphate</name>
        <dbReference type="ChEBI" id="CHEBI:597326"/>
    </cofactor>
</comment>
<comment type="pathway">
    <text evidence="12">Amine and polyamine biosynthesis; agmatine biosynthesis; agmatine from L-arginine: step 1/1.</text>
</comment>
<evidence type="ECO:0000259" key="15">
    <source>
        <dbReference type="Pfam" id="PF02784"/>
    </source>
</evidence>
<keyword evidence="5 12" id="KW-0479">Metal-binding</keyword>
<dbReference type="EC" id="4.1.1.19" evidence="12"/>
<evidence type="ECO:0000256" key="7">
    <source>
        <dbReference type="ARBA" id="ARBA00022842"/>
    </source>
</evidence>
<dbReference type="GO" id="GO:0008295">
    <property type="term" value="P:spermidine biosynthetic process"/>
    <property type="evidence" value="ECO:0007669"/>
    <property type="project" value="UniProtKB-UniRule"/>
</dbReference>
<dbReference type="Pfam" id="PF02784">
    <property type="entry name" value="Orn_Arg_deC_N"/>
    <property type="match status" value="1"/>
</dbReference>
<feature type="binding site" evidence="12">
    <location>
        <begin position="281"/>
        <end position="291"/>
    </location>
    <ligand>
        <name>substrate</name>
    </ligand>
</feature>
<dbReference type="Gene3D" id="3.20.20.10">
    <property type="entry name" value="Alanine racemase"/>
    <property type="match status" value="1"/>
</dbReference>
<evidence type="ECO:0000256" key="10">
    <source>
        <dbReference type="ARBA" id="ARBA00023115"/>
    </source>
</evidence>
<dbReference type="InterPro" id="IPR041128">
    <property type="entry name" value="Arg_decarbox_C"/>
</dbReference>
<dbReference type="GO" id="GO:0006527">
    <property type="term" value="P:L-arginine catabolic process"/>
    <property type="evidence" value="ECO:0007669"/>
    <property type="project" value="InterPro"/>
</dbReference>
<evidence type="ECO:0000256" key="9">
    <source>
        <dbReference type="ARBA" id="ARBA00023066"/>
    </source>
</evidence>
<dbReference type="CDD" id="cd06830">
    <property type="entry name" value="PLPDE_III_ADC"/>
    <property type="match status" value="1"/>
</dbReference>
<comment type="similarity">
    <text evidence="4 12">Belongs to the Orn/Lys/Arg decarboxylase class-II family. SpeA subfamily.</text>
</comment>
<evidence type="ECO:0000256" key="5">
    <source>
        <dbReference type="ARBA" id="ARBA00022723"/>
    </source>
</evidence>
<organism evidence="18 19">
    <name type="scientific">Corallincola holothuriorum</name>
    <dbReference type="NCBI Taxonomy" id="2282215"/>
    <lineage>
        <taxon>Bacteria</taxon>
        <taxon>Pseudomonadati</taxon>
        <taxon>Pseudomonadota</taxon>
        <taxon>Gammaproteobacteria</taxon>
        <taxon>Alteromonadales</taxon>
        <taxon>Psychromonadaceae</taxon>
        <taxon>Corallincola</taxon>
    </lineage>
</organism>
<keyword evidence="7 12" id="KW-0460">Magnesium</keyword>
<dbReference type="Gene3D" id="1.10.287.3440">
    <property type="match status" value="1"/>
</dbReference>
<comment type="cofactor">
    <cofactor evidence="2 12">
        <name>Mg(2+)</name>
        <dbReference type="ChEBI" id="CHEBI:18420"/>
    </cofactor>
</comment>
<dbReference type="InterPro" id="IPR009006">
    <property type="entry name" value="Ala_racemase/Decarboxylase_C"/>
</dbReference>
<evidence type="ECO:0000256" key="14">
    <source>
        <dbReference type="PIRSR" id="PIRSR600183-50"/>
    </source>
</evidence>
<dbReference type="NCBIfam" id="NF003763">
    <property type="entry name" value="PRK05354.1"/>
    <property type="match status" value="1"/>
</dbReference>
<dbReference type="InterPro" id="IPR022644">
    <property type="entry name" value="De-COase2_N"/>
</dbReference>
<dbReference type="SUPFAM" id="SSF51419">
    <property type="entry name" value="PLP-binding barrel"/>
    <property type="match status" value="1"/>
</dbReference>
<dbReference type="PRINTS" id="PR01180">
    <property type="entry name" value="ARGDCRBXLASE"/>
</dbReference>
<evidence type="ECO:0000313" key="19">
    <source>
        <dbReference type="Proteomes" id="UP000252558"/>
    </source>
</evidence>
<dbReference type="Gene3D" id="1.20.58.930">
    <property type="match status" value="1"/>
</dbReference>
<feature type="domain" description="Orn/DAP/Arg decarboxylase 2 N-terminal" evidence="15">
    <location>
        <begin position="76"/>
        <end position="341"/>
    </location>
</feature>
<dbReference type="NCBIfam" id="TIGR01273">
    <property type="entry name" value="speA"/>
    <property type="match status" value="1"/>
</dbReference>
<feature type="active site" description="Proton donor" evidence="14">
    <location>
        <position position="499"/>
    </location>
</feature>
<dbReference type="OrthoDB" id="9802658at2"/>
<comment type="catalytic activity">
    <reaction evidence="12">
        <text>L-arginine + H(+) = agmatine + CO2</text>
        <dbReference type="Rhea" id="RHEA:17641"/>
        <dbReference type="ChEBI" id="CHEBI:15378"/>
        <dbReference type="ChEBI" id="CHEBI:16526"/>
        <dbReference type="ChEBI" id="CHEBI:32682"/>
        <dbReference type="ChEBI" id="CHEBI:58145"/>
        <dbReference type="EC" id="4.1.1.19"/>
    </reaction>
</comment>
<dbReference type="EMBL" id="QPID01000010">
    <property type="protein sequence ID" value="RCU45459.1"/>
    <property type="molecule type" value="Genomic_DNA"/>
</dbReference>
<evidence type="ECO:0000256" key="6">
    <source>
        <dbReference type="ARBA" id="ARBA00022793"/>
    </source>
</evidence>
<dbReference type="GO" id="GO:0033388">
    <property type="term" value="P:putrescine biosynthetic process from arginine"/>
    <property type="evidence" value="ECO:0007669"/>
    <property type="project" value="TreeGrafter"/>
</dbReference>
<dbReference type="HAMAP" id="MF_01417">
    <property type="entry name" value="SpeA"/>
    <property type="match status" value="1"/>
</dbReference>
<dbReference type="PIRSF" id="PIRSF001336">
    <property type="entry name" value="Arg_decrbxlase"/>
    <property type="match status" value="1"/>
</dbReference>
<evidence type="ECO:0000256" key="8">
    <source>
        <dbReference type="ARBA" id="ARBA00022898"/>
    </source>
</evidence>
<proteinExistence type="inferred from homology"/>
<dbReference type="PROSITE" id="PS00879">
    <property type="entry name" value="ODR_DC_2_2"/>
    <property type="match status" value="1"/>
</dbReference>
<evidence type="ECO:0000256" key="11">
    <source>
        <dbReference type="ARBA" id="ARBA00023239"/>
    </source>
</evidence>
<dbReference type="RefSeq" id="WP_114339315.1">
    <property type="nucleotide sequence ID" value="NZ_QPID01000010.1"/>
</dbReference>
<evidence type="ECO:0000256" key="13">
    <source>
        <dbReference type="PIRSR" id="PIRSR001336-50"/>
    </source>
</evidence>
<dbReference type="PANTHER" id="PTHR43295">
    <property type="entry name" value="ARGININE DECARBOXYLASE"/>
    <property type="match status" value="1"/>
</dbReference>
<dbReference type="FunFam" id="3.20.20.10:FF:000001">
    <property type="entry name" value="Biosynthetic arginine decarboxylase"/>
    <property type="match status" value="1"/>
</dbReference>
<dbReference type="PANTHER" id="PTHR43295:SF9">
    <property type="entry name" value="BIOSYNTHETIC ARGININE DECARBOXYLASE"/>
    <property type="match status" value="1"/>
</dbReference>
<dbReference type="Pfam" id="PF17810">
    <property type="entry name" value="Arg_decarb_HB"/>
    <property type="match status" value="1"/>
</dbReference>
<evidence type="ECO:0000256" key="1">
    <source>
        <dbReference type="ARBA" id="ARBA00001933"/>
    </source>
</evidence>
<gene>
    <name evidence="12" type="primary">speA</name>
    <name evidence="18" type="ORF">DU002_15485</name>
</gene>
<dbReference type="AlphaFoldDB" id="A0A368N874"/>
<feature type="domain" description="Arginine decarboxylase C-terminal helical" evidence="17">
    <location>
        <begin position="577"/>
        <end position="624"/>
    </location>
</feature>
<dbReference type="InterPro" id="IPR000183">
    <property type="entry name" value="Orn/DAP/Arg_de-COase"/>
</dbReference>
<dbReference type="Gene3D" id="2.40.37.10">
    <property type="entry name" value="Lyase, Ornithine Decarboxylase, Chain A, domain 1"/>
    <property type="match status" value="1"/>
</dbReference>
<keyword evidence="6 12" id="KW-0210">Decarboxylase</keyword>
<comment type="function">
    <text evidence="3 12">Catalyzes the biosynthesis of agmatine from arginine.</text>
</comment>
<dbReference type="InterPro" id="IPR002985">
    <property type="entry name" value="Arg_decrbxlase"/>
</dbReference>
<dbReference type="SUPFAM" id="SSF50621">
    <property type="entry name" value="Alanine racemase C-terminal domain-like"/>
    <property type="match status" value="1"/>
</dbReference>
<dbReference type="GO" id="GO:0008792">
    <property type="term" value="F:arginine decarboxylase activity"/>
    <property type="evidence" value="ECO:0007669"/>
    <property type="project" value="UniProtKB-UniRule"/>
</dbReference>
<dbReference type="InterPro" id="IPR029066">
    <property type="entry name" value="PLP-binding_barrel"/>
</dbReference>
<keyword evidence="19" id="KW-1185">Reference proteome</keyword>
<sequence length="626" mass="70156">MSNSATERARRTYNVAHWSEGYFDVDEQGNLTANPTANSAGHSIPLPDLVEDIRAHGLSLPILIRFTDILYHRVDTLIRAFEKAKQDCEYPGGYTAVYPIKVNQQRSVVEKLLSHTSGKVGLEAGSKPELLAILGVSDTPITIVCNGYKDREFIRLALIGQKMGHTVNIVVEKLSELNKVLEEAADLEVEPRIGIRIRLNSTGKGKWQNTGGEKGKFGLAAHQVLEAVERLKAMGKEQYLCLVHFHIGSQVANIRDIQKAIHECARYYAELRHLGVPIDTVDVGGGLGVDYEGSRSRHGCSVNYTPFDYANRVVHELDEICYEHGLPHPNIISESGRSMTAHHAVLVANVIDNERQPKGENLPEVGDEAPSMIYELWQCHQRVDAHSALEAYHEAMYCIGEAASQFSHGMLNISQWAQAEQIYFAICHEVRKHLKHSSRAHREVLDELNEKLADKLFCNFSLFQSLPDIWGIQQLFPVMPLQGMDRPLTDRAIIQDITCDSDGQIRQYVDGAGIEASLPMPKAKQDEEQLLGFFMVGAYQEILGDLHNLFGDTDSVHVELTDDGYSLSRLMKGDTAAQVLDYVHFEPRRLVESYRRQLAKVGNRKEVNKLLIELEAGVSGYTYFED</sequence>
<dbReference type="UniPathway" id="UPA00186">
    <property type="reaction ID" value="UER00284"/>
</dbReference>
<dbReference type="Pfam" id="PF17944">
    <property type="entry name" value="Arg_decarbox_C"/>
    <property type="match status" value="1"/>
</dbReference>
<dbReference type="InterPro" id="IPR022653">
    <property type="entry name" value="De-COase2_pyr-phos_BS"/>
</dbReference>
<dbReference type="Proteomes" id="UP000252558">
    <property type="component" value="Unassembled WGS sequence"/>
</dbReference>
<evidence type="ECO:0000256" key="4">
    <source>
        <dbReference type="ARBA" id="ARBA00008357"/>
    </source>
</evidence>
<accession>A0A368N874</accession>
<dbReference type="GO" id="GO:0046872">
    <property type="term" value="F:metal ion binding"/>
    <property type="evidence" value="ECO:0007669"/>
    <property type="project" value="UniProtKB-KW"/>
</dbReference>
<keyword evidence="8 12" id="KW-0663">Pyridoxal phosphate</keyword>
<feature type="modified residue" description="N6-(pyridoxal phosphate)lysine" evidence="12 13">
    <location>
        <position position="101"/>
    </location>
</feature>
<dbReference type="PRINTS" id="PR01179">
    <property type="entry name" value="ODADCRBXLASE"/>
</dbReference>
<evidence type="ECO:0000256" key="2">
    <source>
        <dbReference type="ARBA" id="ARBA00001946"/>
    </source>
</evidence>